<proteinExistence type="predicted"/>
<evidence type="ECO:0000313" key="2">
    <source>
        <dbReference type="Proteomes" id="UP000805193"/>
    </source>
</evidence>
<keyword evidence="2" id="KW-1185">Reference proteome</keyword>
<organism evidence="1 2">
    <name type="scientific">Ixodes persulcatus</name>
    <name type="common">Taiga tick</name>
    <dbReference type="NCBI Taxonomy" id="34615"/>
    <lineage>
        <taxon>Eukaryota</taxon>
        <taxon>Metazoa</taxon>
        <taxon>Ecdysozoa</taxon>
        <taxon>Arthropoda</taxon>
        <taxon>Chelicerata</taxon>
        <taxon>Arachnida</taxon>
        <taxon>Acari</taxon>
        <taxon>Parasitiformes</taxon>
        <taxon>Ixodida</taxon>
        <taxon>Ixodoidea</taxon>
        <taxon>Ixodidae</taxon>
        <taxon>Ixodinae</taxon>
        <taxon>Ixodes</taxon>
    </lineage>
</organism>
<dbReference type="EMBL" id="JABSTQ010009935">
    <property type="protein sequence ID" value="KAG0424803.1"/>
    <property type="molecule type" value="Genomic_DNA"/>
</dbReference>
<evidence type="ECO:0000313" key="1">
    <source>
        <dbReference type="EMBL" id="KAG0424803.1"/>
    </source>
</evidence>
<sequence length="643" mass="71392">MQSVWPDWQHPAPICRVLGFGGLLAEQPAILKVGDLATDPVLLGSRGTPQWAVLSPLIFTIALIGLPALLDSIPGVHHGIYADDITIWSGTGSFGEIEERLQTAADAGHIIVPSPHIKILGMTFQADRANTILINKLKHTTDQVTHMIRRITTKTRGMREVDTVCLVQAFIISRITYAIPYAVLTKTELSKVDVMIRKAYKQALGLPVSTATDKLLKLGLHNTADELIEAHLSSQRMRLGATGAGRLLLSRLRLTTPLQHPPSETTTLSHEVRRHLSISPLPRNMHPVHHAGRREARAQAIYKRYGHEPTTAYTDAASYPGIRAMTAVVVQQNHHIRTRIQAEEAAIALAIAQTTAEVIITNSQHACRNFSRGRIHRTTERIISQHPPDRLITIIWTPAHSAVPGNATAHLLARELSRRAPGNEQERPVPLVTYQEITQHYRLERRTYPPPHKQLSKEQERYHRALQTNTFPHPTKCHIFFPTLYSPLCRFCGAPGTLFHMVGGCDQNPTQSSNPSQSSYELWERALTSSNLDDQLMLVSTAVEAGKAQGRLTTSATLARDDAKADVSVPLHGRVADPRTMTSFARLVFKGISVVPGHATAEAAVRDPAYYNRDQWGRRSPHRKSCARWHLSQHPVHPKSANE</sequence>
<comment type="caution">
    <text evidence="1">The sequence shown here is derived from an EMBL/GenBank/DDBJ whole genome shotgun (WGS) entry which is preliminary data.</text>
</comment>
<protein>
    <submittedName>
        <fullName evidence="1">Uncharacterized protein</fullName>
    </submittedName>
</protein>
<dbReference type="Proteomes" id="UP000805193">
    <property type="component" value="Unassembled WGS sequence"/>
</dbReference>
<name>A0AC60PVR0_IXOPE</name>
<accession>A0AC60PVR0</accession>
<reference evidence="1 2" key="1">
    <citation type="journal article" date="2020" name="Cell">
        <title>Large-Scale Comparative Analyses of Tick Genomes Elucidate Their Genetic Diversity and Vector Capacities.</title>
        <authorList>
            <consortium name="Tick Genome and Microbiome Consortium (TIGMIC)"/>
            <person name="Jia N."/>
            <person name="Wang J."/>
            <person name="Shi W."/>
            <person name="Du L."/>
            <person name="Sun Y."/>
            <person name="Zhan W."/>
            <person name="Jiang J.F."/>
            <person name="Wang Q."/>
            <person name="Zhang B."/>
            <person name="Ji P."/>
            <person name="Bell-Sakyi L."/>
            <person name="Cui X.M."/>
            <person name="Yuan T.T."/>
            <person name="Jiang B.G."/>
            <person name="Yang W.F."/>
            <person name="Lam T.T."/>
            <person name="Chang Q.C."/>
            <person name="Ding S.J."/>
            <person name="Wang X.J."/>
            <person name="Zhu J.G."/>
            <person name="Ruan X.D."/>
            <person name="Zhao L."/>
            <person name="Wei J.T."/>
            <person name="Ye R.Z."/>
            <person name="Que T.C."/>
            <person name="Du C.H."/>
            <person name="Zhou Y.H."/>
            <person name="Cheng J.X."/>
            <person name="Dai P.F."/>
            <person name="Guo W.B."/>
            <person name="Han X.H."/>
            <person name="Huang E.J."/>
            <person name="Li L.F."/>
            <person name="Wei W."/>
            <person name="Gao Y.C."/>
            <person name="Liu J.Z."/>
            <person name="Shao H.Z."/>
            <person name="Wang X."/>
            <person name="Wang C.C."/>
            <person name="Yang T.C."/>
            <person name="Huo Q.B."/>
            <person name="Li W."/>
            <person name="Chen H.Y."/>
            <person name="Chen S.E."/>
            <person name="Zhou L.G."/>
            <person name="Ni X.B."/>
            <person name="Tian J.H."/>
            <person name="Sheng Y."/>
            <person name="Liu T."/>
            <person name="Pan Y.S."/>
            <person name="Xia L.Y."/>
            <person name="Li J."/>
            <person name="Zhao F."/>
            <person name="Cao W.C."/>
        </authorList>
    </citation>
    <scope>NUCLEOTIDE SEQUENCE [LARGE SCALE GENOMIC DNA]</scope>
    <source>
        <strain evidence="1">Iper-2018</strain>
    </source>
</reference>
<gene>
    <name evidence="1" type="ORF">HPB47_027989</name>
</gene>